<keyword evidence="2" id="KW-1185">Reference proteome</keyword>
<dbReference type="EMBL" id="JAUTXU010000019">
    <property type="protein sequence ID" value="KAK3721138.1"/>
    <property type="molecule type" value="Genomic_DNA"/>
</dbReference>
<proteinExistence type="predicted"/>
<reference evidence="1" key="1">
    <citation type="submission" date="2023-07" db="EMBL/GenBank/DDBJ databases">
        <title>Black Yeasts Isolated from many extreme environments.</title>
        <authorList>
            <person name="Coleine C."/>
            <person name="Stajich J.E."/>
            <person name="Selbmann L."/>
        </authorList>
    </citation>
    <scope>NUCLEOTIDE SEQUENCE</scope>
    <source>
        <strain evidence="1">CCFEE 5714</strain>
    </source>
</reference>
<sequence>MAWDFGAGDILAGVRLATVIYDKGFVHENAADVRYKNFQNDINNFRYLLTKLNEALQNAHRRYLDRGPFTAARAHDPLSDGFESERKAIVGNFLGTLQDCDILLEQNSKYRHQQSNVIQNLSWHLAQQEQRVDDLRRRLHFHCEKIRLVLERLSIGLLTDLDAKVNDILALQEQSLHVANDTLQELNRFRATLFGYLAGRGNLDGPLSRELHAVDGRLAQKFQEYLHVDAPPNIGSGIPLIQGFDALLLHFEQSTEGSDQTPEKDLSFLKTRWLLGHLKASQSYQEARPGFYYKRAVNYIEQAISARIRQREGLNPYGQSILMNLQESCFHIWPPSTTLPSVRDSQPHPLMARANEEQVVHVELASDGAIEPDSVTIFKSSEEHFRIVLKSTLSSQPGEKILASQSVLCREDRLIPRYALPALSSPSWEVAVFSRNEETLYRFDSKEDLFRFQTALTGYGVSHDQENIRCQLSDNVGYLNCTGRIQLWQDPIILAPAVRNDQGVQAVANGAQNSPSDGSRSRGESLVPSLAPTNTVSWTDGGFEADSIKMPAIMIYTQLSDQQGRDRLATMFIKLVAGIYIDPKECICCQNYELCSKLVLKMFKKPRRFAVHTLYSDVDFRGQPNPNTFDVLPFRNPRHPLFSTIAAQHTEYLVLKFRSLAEKRRFHQELRLRFSVRDKQIEDQRDFANRIQHRQDRPRHHENSPTQSSSRIPSSSNASSFQSSPPRLAIPDSGPGFCDPFNGGAGTGSAPERRHGSNVASESTSPRLANIASPLRSTPTNQSGSDPRGDADTRETQPGTAHSPAAPRTRAVTAPESARRDMNVGSFCDAREYYGPRYDATAVAPRPQPSIPHIQRRRDRNGSADHHQQSNGRHMDMPCNLGRNGDPPLQIDLPTSRIPKGNVIKRLLKVG</sequence>
<accession>A0ACC3NQN1</accession>
<organism evidence="1 2">
    <name type="scientific">Vermiconidia calcicola</name>
    <dbReference type="NCBI Taxonomy" id="1690605"/>
    <lineage>
        <taxon>Eukaryota</taxon>
        <taxon>Fungi</taxon>
        <taxon>Dikarya</taxon>
        <taxon>Ascomycota</taxon>
        <taxon>Pezizomycotina</taxon>
        <taxon>Dothideomycetes</taxon>
        <taxon>Dothideomycetidae</taxon>
        <taxon>Mycosphaerellales</taxon>
        <taxon>Extremaceae</taxon>
        <taxon>Vermiconidia</taxon>
    </lineage>
</organism>
<name>A0ACC3NQN1_9PEZI</name>
<protein>
    <submittedName>
        <fullName evidence="1">Uncharacterized protein</fullName>
    </submittedName>
</protein>
<evidence type="ECO:0000313" key="1">
    <source>
        <dbReference type="EMBL" id="KAK3721138.1"/>
    </source>
</evidence>
<evidence type="ECO:0000313" key="2">
    <source>
        <dbReference type="Proteomes" id="UP001281147"/>
    </source>
</evidence>
<dbReference type="Proteomes" id="UP001281147">
    <property type="component" value="Unassembled WGS sequence"/>
</dbReference>
<comment type="caution">
    <text evidence="1">The sequence shown here is derived from an EMBL/GenBank/DDBJ whole genome shotgun (WGS) entry which is preliminary data.</text>
</comment>
<gene>
    <name evidence="1" type="ORF">LTR37_003428</name>
</gene>